<sequence>MINTLCVKYRIFSGFLNTFLNNNGILKQGKRIVYKYRYANICGFLYLTFNGSNTLETLKSHEHYTPWMNLFRNLHWLMLDIAIPTKILEHKRAYCEGKDCKKITDPKDCILTPRCEARIIREIRSYPVVLFIKGTARNPTCKHSKEALRLLMICKVDTIRTVNVLEDPELREGLKKYSNYPYIPQLYVKGKFIGGVEKMKEMYENSTLIETLNLKQQYT</sequence>
<dbReference type="AlphaFoldDB" id="A0AAD9PK01"/>
<evidence type="ECO:0000256" key="1">
    <source>
        <dbReference type="ARBA" id="ARBA00022714"/>
    </source>
</evidence>
<keyword evidence="5" id="KW-1185">Reference proteome</keyword>
<dbReference type="InterPro" id="IPR002109">
    <property type="entry name" value="Glutaredoxin"/>
</dbReference>
<proteinExistence type="predicted"/>
<comment type="caution">
    <text evidence="4">The sequence shown here is derived from an EMBL/GenBank/DDBJ whole genome shotgun (WGS) entry which is preliminary data.</text>
</comment>
<dbReference type="PANTHER" id="PTHR10293">
    <property type="entry name" value="GLUTAREDOXIN FAMILY MEMBER"/>
    <property type="match status" value="1"/>
</dbReference>
<keyword evidence="1" id="KW-0479">Metal-binding</keyword>
<dbReference type="GeneID" id="94336670"/>
<organism evidence="4 5">
    <name type="scientific">Babesia duncani</name>
    <dbReference type="NCBI Taxonomy" id="323732"/>
    <lineage>
        <taxon>Eukaryota</taxon>
        <taxon>Sar</taxon>
        <taxon>Alveolata</taxon>
        <taxon>Apicomplexa</taxon>
        <taxon>Aconoidasida</taxon>
        <taxon>Piroplasmida</taxon>
        <taxon>Babesiidae</taxon>
        <taxon>Babesia</taxon>
    </lineage>
</organism>
<gene>
    <name evidence="4" type="ORF">BdWA1_002372</name>
</gene>
<dbReference type="GO" id="GO:0051537">
    <property type="term" value="F:2 iron, 2 sulfur cluster binding"/>
    <property type="evidence" value="ECO:0007669"/>
    <property type="project" value="UniProtKB-KW"/>
</dbReference>
<keyword evidence="1" id="KW-0411">Iron-sulfur</keyword>
<name>A0AAD9PK01_9APIC</name>
<evidence type="ECO:0000256" key="2">
    <source>
        <dbReference type="ARBA" id="ARBA00023284"/>
    </source>
</evidence>
<evidence type="ECO:0000313" key="5">
    <source>
        <dbReference type="Proteomes" id="UP001214638"/>
    </source>
</evidence>
<feature type="domain" description="Glutaredoxin" evidence="3">
    <location>
        <begin position="128"/>
        <end position="193"/>
    </location>
</feature>
<dbReference type="Gene3D" id="3.40.30.10">
    <property type="entry name" value="Glutaredoxin"/>
    <property type="match status" value="1"/>
</dbReference>
<evidence type="ECO:0000259" key="3">
    <source>
        <dbReference type="Pfam" id="PF00462"/>
    </source>
</evidence>
<protein>
    <submittedName>
        <fullName evidence="4">Bifunctional Glutaredoxin/Thioredoxin-like superfamily/Monothiol glutaredoxin-related</fullName>
    </submittedName>
</protein>
<dbReference type="Proteomes" id="UP001214638">
    <property type="component" value="Unassembled WGS sequence"/>
</dbReference>
<dbReference type="PANTHER" id="PTHR10293:SF72">
    <property type="entry name" value="MONOTHIOL GLUTAREDOXIN-S14, CHLOROPLASTIC"/>
    <property type="match status" value="1"/>
</dbReference>
<accession>A0AAD9PK01</accession>
<dbReference type="InterPro" id="IPR004480">
    <property type="entry name" value="Monothiol_GRX-rel"/>
</dbReference>
<dbReference type="Pfam" id="PF00462">
    <property type="entry name" value="Glutaredoxin"/>
    <property type="match status" value="1"/>
</dbReference>
<keyword evidence="1" id="KW-0408">Iron</keyword>
<evidence type="ECO:0000313" key="4">
    <source>
        <dbReference type="EMBL" id="KAK2195778.1"/>
    </source>
</evidence>
<keyword evidence="1" id="KW-0001">2Fe-2S</keyword>
<reference evidence="4" key="1">
    <citation type="journal article" date="2023" name="Nat. Microbiol.">
        <title>Babesia duncani multi-omics identifies virulence factors and drug targets.</title>
        <authorList>
            <person name="Singh P."/>
            <person name="Lonardi S."/>
            <person name="Liang Q."/>
            <person name="Vydyam P."/>
            <person name="Khabirova E."/>
            <person name="Fang T."/>
            <person name="Gihaz S."/>
            <person name="Thekkiniath J."/>
            <person name="Munshi M."/>
            <person name="Abel S."/>
            <person name="Ciampossin L."/>
            <person name="Batugedara G."/>
            <person name="Gupta M."/>
            <person name="Lu X.M."/>
            <person name="Lenz T."/>
            <person name="Chakravarty S."/>
            <person name="Cornillot E."/>
            <person name="Hu Y."/>
            <person name="Ma W."/>
            <person name="Gonzalez L.M."/>
            <person name="Sanchez S."/>
            <person name="Estrada K."/>
            <person name="Sanchez-Flores A."/>
            <person name="Montero E."/>
            <person name="Harb O.S."/>
            <person name="Le Roch K.G."/>
            <person name="Mamoun C.B."/>
        </authorList>
    </citation>
    <scope>NUCLEOTIDE SEQUENCE</scope>
    <source>
        <strain evidence="4">WA1</strain>
    </source>
</reference>
<dbReference type="InterPro" id="IPR036249">
    <property type="entry name" value="Thioredoxin-like_sf"/>
</dbReference>
<dbReference type="RefSeq" id="XP_067802621.1">
    <property type="nucleotide sequence ID" value="XM_067947399.1"/>
</dbReference>
<dbReference type="KEGG" id="bdw:94336670"/>
<keyword evidence="2" id="KW-0676">Redox-active center</keyword>
<dbReference type="SUPFAM" id="SSF52833">
    <property type="entry name" value="Thioredoxin-like"/>
    <property type="match status" value="1"/>
</dbReference>
<dbReference type="PROSITE" id="PS51354">
    <property type="entry name" value="GLUTAREDOXIN_2"/>
    <property type="match status" value="1"/>
</dbReference>
<dbReference type="EMBL" id="JALLKP010000003">
    <property type="protein sequence ID" value="KAK2195778.1"/>
    <property type="molecule type" value="Genomic_DNA"/>
</dbReference>